<dbReference type="WBParaSite" id="nRc.2.0.1.t32817-RA">
    <property type="protein sequence ID" value="nRc.2.0.1.t32817-RA"/>
    <property type="gene ID" value="nRc.2.0.1.g32817"/>
</dbReference>
<organism evidence="1 2">
    <name type="scientific">Romanomermis culicivorax</name>
    <name type="common">Nematode worm</name>
    <dbReference type="NCBI Taxonomy" id="13658"/>
    <lineage>
        <taxon>Eukaryota</taxon>
        <taxon>Metazoa</taxon>
        <taxon>Ecdysozoa</taxon>
        <taxon>Nematoda</taxon>
        <taxon>Enoplea</taxon>
        <taxon>Dorylaimia</taxon>
        <taxon>Mermithida</taxon>
        <taxon>Mermithoidea</taxon>
        <taxon>Mermithidae</taxon>
        <taxon>Romanomermis</taxon>
    </lineage>
</organism>
<evidence type="ECO:0000313" key="1">
    <source>
        <dbReference type="Proteomes" id="UP000887565"/>
    </source>
</evidence>
<evidence type="ECO:0000313" key="2">
    <source>
        <dbReference type="WBParaSite" id="nRc.2.0.1.t32817-RA"/>
    </source>
</evidence>
<accession>A0A915K3M6</accession>
<sequence length="94" mass="10289">MLTNAETLAKNAERRLGPKMSAKLKKQALLKGTSLGTICKWDNRVKHTKLPQKAHDSAISTLEASAKPGPTCPQLYSLSHVNSTTFLKAGWERS</sequence>
<keyword evidence="1" id="KW-1185">Reference proteome</keyword>
<proteinExistence type="predicted"/>
<dbReference type="Proteomes" id="UP000887565">
    <property type="component" value="Unplaced"/>
</dbReference>
<reference evidence="2" key="1">
    <citation type="submission" date="2022-11" db="UniProtKB">
        <authorList>
            <consortium name="WormBaseParasite"/>
        </authorList>
    </citation>
    <scope>IDENTIFICATION</scope>
</reference>
<dbReference type="AlphaFoldDB" id="A0A915K3M6"/>
<name>A0A915K3M6_ROMCU</name>
<protein>
    <submittedName>
        <fullName evidence="2">Uncharacterized protein</fullName>
    </submittedName>
</protein>